<dbReference type="PANTHER" id="PTHR11707:SF28">
    <property type="entry name" value="60 KDA LYSOPHOSPHOLIPASE"/>
    <property type="match status" value="1"/>
</dbReference>
<dbReference type="EC" id="3.5.1.1" evidence="9"/>
<dbReference type="AlphaFoldDB" id="V6SE70"/>
<dbReference type="PROSITE" id="PS00144">
    <property type="entry name" value="ASN_GLN_ASE_1"/>
    <property type="match status" value="1"/>
</dbReference>
<reference evidence="10" key="1">
    <citation type="submission" date="2013-09" db="EMBL/GenBank/DDBJ databases">
        <authorList>
            <person name="Zeng Z."/>
            <person name="Chen C."/>
        </authorList>
    </citation>
    <scope>NUCLEOTIDE SEQUENCE [LARGE SCALE GENOMIC DNA]</scope>
    <source>
        <strain evidence="10">DK69</strain>
    </source>
</reference>
<dbReference type="NCBIfam" id="TIGR00520">
    <property type="entry name" value="asnASE_II"/>
    <property type="match status" value="1"/>
</dbReference>
<dbReference type="OrthoDB" id="9788068at2"/>
<dbReference type="PRINTS" id="PR00139">
    <property type="entry name" value="ASNGLNASE"/>
</dbReference>
<feature type="active site" evidence="5">
    <location>
        <position position="42"/>
    </location>
</feature>
<dbReference type="SMART" id="SM00870">
    <property type="entry name" value="Asparaginase"/>
    <property type="match status" value="1"/>
</dbReference>
<dbReference type="CDD" id="cd08964">
    <property type="entry name" value="L-asparaginase_II"/>
    <property type="match status" value="1"/>
</dbReference>
<reference evidence="9 10" key="2">
    <citation type="journal article" date="2015" name="Stand. Genomic Sci.">
        <title>High quality draft genomic sequence of Flavobacterium enshiense DK69(T) and comparison among Flavobacterium genomes.</title>
        <authorList>
            <person name="Zeng Z."/>
            <person name="Chen C."/>
            <person name="Du H."/>
            <person name="Wang G."/>
            <person name="Li M."/>
        </authorList>
    </citation>
    <scope>NUCLEOTIDE SEQUENCE [LARGE SCALE GENOMIC DNA]</scope>
    <source>
        <strain evidence="9 10">DK69</strain>
    </source>
</reference>
<dbReference type="eggNOG" id="COG0252">
    <property type="taxonomic scope" value="Bacteria"/>
</dbReference>
<dbReference type="Gene3D" id="3.40.50.1170">
    <property type="entry name" value="L-asparaginase, N-terminal domain"/>
    <property type="match status" value="1"/>
</dbReference>
<feature type="active site" description="O-isoaspartyl threonine intermediate" evidence="3">
    <location>
        <position position="42"/>
    </location>
</feature>
<protein>
    <submittedName>
        <fullName evidence="9">L-asparaginase II</fullName>
        <ecNumber evidence="9">3.5.1.1</ecNumber>
    </submittedName>
</protein>
<dbReference type="STRING" id="1107311.Q767_03515"/>
<keyword evidence="2 9" id="KW-0378">Hydrolase</keyword>
<feature type="domain" description="L-asparaginase N-terminal" evidence="7">
    <location>
        <begin position="33"/>
        <end position="225"/>
    </location>
</feature>
<feature type="domain" description="Asparaginase/glutaminase C-terminal" evidence="8">
    <location>
        <begin position="245"/>
        <end position="355"/>
    </location>
</feature>
<dbReference type="InterPro" id="IPR004550">
    <property type="entry name" value="AsnASE_II"/>
</dbReference>
<dbReference type="InterPro" id="IPR036152">
    <property type="entry name" value="Asp/glu_Ase-like_sf"/>
</dbReference>
<dbReference type="InterPro" id="IPR027474">
    <property type="entry name" value="L-asparaginase_N"/>
</dbReference>
<evidence type="ECO:0000259" key="8">
    <source>
        <dbReference type="Pfam" id="PF17763"/>
    </source>
</evidence>
<dbReference type="Pfam" id="PF17763">
    <property type="entry name" value="Asparaginase_C"/>
    <property type="match status" value="1"/>
</dbReference>
<dbReference type="FunFam" id="3.40.50.1170:FF:000001">
    <property type="entry name" value="L-asparaginase 2"/>
    <property type="match status" value="1"/>
</dbReference>
<dbReference type="SUPFAM" id="SSF53774">
    <property type="entry name" value="Glutaminase/Asparaginase"/>
    <property type="match status" value="1"/>
</dbReference>
<dbReference type="InterPro" id="IPR037152">
    <property type="entry name" value="L-asparaginase_N_sf"/>
</dbReference>
<dbReference type="PIRSF" id="PIRSF500176">
    <property type="entry name" value="L_ASNase"/>
    <property type="match status" value="1"/>
</dbReference>
<evidence type="ECO:0000313" key="10">
    <source>
        <dbReference type="Proteomes" id="UP000030149"/>
    </source>
</evidence>
<dbReference type="InterPro" id="IPR040919">
    <property type="entry name" value="Asparaginase_C"/>
</dbReference>
<dbReference type="Pfam" id="PF00710">
    <property type="entry name" value="Asparaginase"/>
    <property type="match status" value="1"/>
</dbReference>
<dbReference type="PATRIC" id="fig|1107311.3.peg.303"/>
<dbReference type="GO" id="GO:0006528">
    <property type="term" value="P:asparagine metabolic process"/>
    <property type="evidence" value="ECO:0007669"/>
    <property type="project" value="InterPro"/>
</dbReference>
<sequence length="358" mass="38526">MKAPIFSAKTAKIMSLLLGLFIGFSVQAQSLPRVKILATGGTIAGAGAAADQAGYKAGALPIDQLLSAVPQIHKYATVTGEQISSIGSQDMSIEIWMKLNKRINEIFSKNEADAVVITHGTDTQEETSFFLNLTLRSDKPVVFTGSMRAATAISADGPKNLFDAVVVAASPKSKGRGPIVVFSESIFDGRDIVKTSSTHMEAYTAPNAGPIGQVYDAKPVYYQESARKSDKNTPFDISGVTKLPRVEIVYMYADANPSLINALVNEKVDGIIIAGVGNGNFNKAYYDAIDAAVKKGVVVCRATRCVSGRVVLKDEVDDDKLGTIVSDDLNPQKARILLMVGLTKTKDKKQLQQYFFEY</sequence>
<feature type="binding site" evidence="4">
    <location>
        <begin position="121"/>
        <end position="122"/>
    </location>
    <ligand>
        <name>substrate</name>
    </ligand>
</feature>
<evidence type="ECO:0000313" key="9">
    <source>
        <dbReference type="EMBL" id="KGO96787.1"/>
    </source>
</evidence>
<evidence type="ECO:0000256" key="6">
    <source>
        <dbReference type="RuleBase" id="RU004456"/>
    </source>
</evidence>
<comment type="similarity">
    <text evidence="1 6">Belongs to the asparaginase 1 family.</text>
</comment>
<comment type="caution">
    <text evidence="9">The sequence shown here is derived from an EMBL/GenBank/DDBJ whole genome shotgun (WGS) entry which is preliminary data.</text>
</comment>
<dbReference type="Proteomes" id="UP000030149">
    <property type="component" value="Unassembled WGS sequence"/>
</dbReference>
<evidence type="ECO:0000256" key="4">
    <source>
        <dbReference type="PIRSR" id="PIRSR001220-2"/>
    </source>
</evidence>
<accession>V6SE70</accession>
<gene>
    <name evidence="9" type="primary">ansB</name>
    <name evidence="9" type="ORF">Q767_03515</name>
</gene>
<dbReference type="PROSITE" id="PS51732">
    <property type="entry name" value="ASN_GLN_ASE_3"/>
    <property type="match status" value="1"/>
</dbReference>
<dbReference type="Gene3D" id="3.40.50.40">
    <property type="match status" value="1"/>
</dbReference>
<dbReference type="SFLD" id="SFLDS00057">
    <property type="entry name" value="Glutaminase/Asparaginase"/>
    <property type="match status" value="1"/>
</dbReference>
<dbReference type="GO" id="GO:0004067">
    <property type="term" value="F:asparaginase activity"/>
    <property type="evidence" value="ECO:0007669"/>
    <property type="project" value="UniProtKB-UniRule"/>
</dbReference>
<evidence type="ECO:0000259" key="7">
    <source>
        <dbReference type="Pfam" id="PF00710"/>
    </source>
</evidence>
<evidence type="ECO:0000256" key="2">
    <source>
        <dbReference type="ARBA" id="ARBA00022801"/>
    </source>
</evidence>
<dbReference type="PIRSF" id="PIRSF001220">
    <property type="entry name" value="L-ASNase_gatD"/>
    <property type="match status" value="1"/>
</dbReference>
<name>V6SE70_9FLAO</name>
<evidence type="ECO:0000256" key="1">
    <source>
        <dbReference type="ARBA" id="ARBA00010518"/>
    </source>
</evidence>
<organism evidence="9 10">
    <name type="scientific">Flavobacterium enshiense DK69</name>
    <dbReference type="NCBI Taxonomy" id="1107311"/>
    <lineage>
        <taxon>Bacteria</taxon>
        <taxon>Pseudomonadati</taxon>
        <taxon>Bacteroidota</taxon>
        <taxon>Flavobacteriia</taxon>
        <taxon>Flavobacteriales</taxon>
        <taxon>Flavobacteriaceae</taxon>
        <taxon>Flavobacterium</taxon>
    </lineage>
</organism>
<dbReference type="InterPro" id="IPR027473">
    <property type="entry name" value="L-asparaginase_C"/>
</dbReference>
<proteinExistence type="inferred from homology"/>
<dbReference type="PANTHER" id="PTHR11707">
    <property type="entry name" value="L-ASPARAGINASE"/>
    <property type="match status" value="1"/>
</dbReference>
<dbReference type="EMBL" id="JRLZ01000003">
    <property type="protein sequence ID" value="KGO96787.1"/>
    <property type="molecule type" value="Genomic_DNA"/>
</dbReference>
<feature type="binding site" evidence="4">
    <location>
        <position position="88"/>
    </location>
    <ligand>
        <name>substrate</name>
    </ligand>
</feature>
<dbReference type="InterPro" id="IPR006034">
    <property type="entry name" value="Asparaginase/glutaminase-like"/>
</dbReference>
<evidence type="ECO:0000256" key="3">
    <source>
        <dbReference type="PIRSR" id="PIRSR001220-1"/>
    </source>
</evidence>
<keyword evidence="10" id="KW-1185">Reference proteome</keyword>
<dbReference type="RefSeq" id="WP_023572365.1">
    <property type="nucleotide sequence ID" value="NZ_AVCS01000004.1"/>
</dbReference>
<dbReference type="InterPro" id="IPR020827">
    <property type="entry name" value="Asparaginase/glutaminase_AS1"/>
</dbReference>
<evidence type="ECO:0000256" key="5">
    <source>
        <dbReference type="PROSITE-ProRule" id="PRU10099"/>
    </source>
</evidence>